<dbReference type="EMBL" id="CP031367">
    <property type="protein sequence ID" value="AXK49620.1"/>
    <property type="molecule type" value="Genomic_DNA"/>
</dbReference>
<protein>
    <submittedName>
        <fullName evidence="1">Transglutaminase-like cysteine proteinase, C93 family</fullName>
    </submittedName>
</protein>
<dbReference type="AlphaFoldDB" id="A0AAD0VNC6"/>
<keyword evidence="4" id="KW-1185">Reference proteome</keyword>
<reference evidence="2 4" key="1">
    <citation type="submission" date="2017-10" db="EMBL/GenBank/DDBJ databases">
        <title>Genomics of the genus Arcobacter.</title>
        <authorList>
            <person name="Perez-Cataluna A."/>
            <person name="Figueras M.J."/>
        </authorList>
    </citation>
    <scope>NUCLEOTIDE SEQUENCE [LARGE SCALE GENOMIC DNA]</scope>
    <source>
        <strain evidence="2 4">LMG 25534</strain>
    </source>
</reference>
<gene>
    <name evidence="1" type="ORF">ATR_1797</name>
    <name evidence="2" type="ORF">CRU87_04115</name>
</gene>
<dbReference type="EMBL" id="PDKD01000004">
    <property type="protein sequence ID" value="RXJ92291.1"/>
    <property type="molecule type" value="Genomic_DNA"/>
</dbReference>
<dbReference type="PANTHER" id="PTHR39327">
    <property type="match status" value="1"/>
</dbReference>
<dbReference type="Proteomes" id="UP000289132">
    <property type="component" value="Unassembled WGS sequence"/>
</dbReference>
<dbReference type="Proteomes" id="UP000254504">
    <property type="component" value="Chromosome"/>
</dbReference>
<accession>A0AAD0VNC6</accession>
<dbReference type="InterPro" id="IPR010319">
    <property type="entry name" value="Transglutaminase-like_Cys_pept"/>
</dbReference>
<dbReference type="KEGG" id="atp:ATR_1797"/>
<name>A0AAD0VNC6_9BACT</name>
<dbReference type="Pfam" id="PF06035">
    <property type="entry name" value="Peptidase_C93"/>
    <property type="match status" value="1"/>
</dbReference>
<dbReference type="Gene3D" id="3.10.620.30">
    <property type="match status" value="1"/>
</dbReference>
<proteinExistence type="predicted"/>
<dbReference type="RefSeq" id="WP_115429073.1">
    <property type="nucleotide sequence ID" value="NZ_CP031367.1"/>
</dbReference>
<evidence type="ECO:0000313" key="4">
    <source>
        <dbReference type="Proteomes" id="UP000289132"/>
    </source>
</evidence>
<reference evidence="1 3" key="2">
    <citation type="submission" date="2018-07" db="EMBL/GenBank/DDBJ databases">
        <title>Complete genome of the Arcobacter trophiarum type strain LMG 25534.</title>
        <authorList>
            <person name="Miller W.G."/>
            <person name="Yee E."/>
        </authorList>
    </citation>
    <scope>NUCLEOTIDE SEQUENCE [LARGE SCALE GENOMIC DNA]</scope>
    <source>
        <strain evidence="1 3">LMG 25534</strain>
    </source>
</reference>
<sequence>MKKIYLIISILFINSFAYELKLNSYDINTIESSKQKSAIYKRVEKYKEFRAKTKNLTLNEKLDRVNFFINRTLPELDNFSIGIDDYWMTPKEFLIKGRGDCEDYAIAKYFTLLELGVKKENLYMAVVKERTSSGMHMVLFYIEDKNKSPLVLDNLSFKVLPLSKRVDLLPNVAFNEIDAYQFSSDKFTNKVVIDWQNDNKWDRLLNRVYKQKH</sequence>
<evidence type="ECO:0000313" key="1">
    <source>
        <dbReference type="EMBL" id="AXK49620.1"/>
    </source>
</evidence>
<organism evidence="1 3">
    <name type="scientific">Aliarcobacter trophiarum LMG 25534</name>
    <dbReference type="NCBI Taxonomy" id="1032241"/>
    <lineage>
        <taxon>Bacteria</taxon>
        <taxon>Pseudomonadati</taxon>
        <taxon>Campylobacterota</taxon>
        <taxon>Epsilonproteobacteria</taxon>
        <taxon>Campylobacterales</taxon>
        <taxon>Arcobacteraceae</taxon>
        <taxon>Aliarcobacter</taxon>
    </lineage>
</organism>
<evidence type="ECO:0000313" key="3">
    <source>
        <dbReference type="Proteomes" id="UP000254504"/>
    </source>
</evidence>
<dbReference type="PANTHER" id="PTHR39327:SF1">
    <property type="entry name" value="BLR5470 PROTEIN"/>
    <property type="match status" value="1"/>
</dbReference>
<evidence type="ECO:0000313" key="2">
    <source>
        <dbReference type="EMBL" id="RXJ92291.1"/>
    </source>
</evidence>